<dbReference type="Proteomes" id="UP000253664">
    <property type="component" value="Unassembled WGS sequence"/>
</dbReference>
<evidence type="ECO:0000313" key="2">
    <source>
        <dbReference type="Proteomes" id="UP000253664"/>
    </source>
</evidence>
<keyword evidence="2" id="KW-1185">Reference proteome</keyword>
<dbReference type="AlphaFoldDB" id="A0A367LQG7"/>
<protein>
    <submittedName>
        <fullName evidence="1">Uncharacterized protein</fullName>
    </submittedName>
</protein>
<name>A0A367LQG7_9HYPO</name>
<organism evidence="1 2">
    <name type="scientific">Ophiocordyceps polyrhachis-furcata BCC 54312</name>
    <dbReference type="NCBI Taxonomy" id="1330021"/>
    <lineage>
        <taxon>Eukaryota</taxon>
        <taxon>Fungi</taxon>
        <taxon>Dikarya</taxon>
        <taxon>Ascomycota</taxon>
        <taxon>Pezizomycotina</taxon>
        <taxon>Sordariomycetes</taxon>
        <taxon>Hypocreomycetidae</taxon>
        <taxon>Hypocreales</taxon>
        <taxon>Ophiocordycipitaceae</taxon>
        <taxon>Ophiocordyceps</taxon>
    </lineage>
</organism>
<accession>A0A367LQG7</accession>
<evidence type="ECO:0000313" key="1">
    <source>
        <dbReference type="EMBL" id="RCI16695.1"/>
    </source>
</evidence>
<proteinExistence type="predicted"/>
<reference evidence="1 2" key="1">
    <citation type="journal article" date="2015" name="BMC Genomics">
        <title>Insights from the genome of Ophiocordyceps polyrhachis-furcata to pathogenicity and host specificity in insect fungi.</title>
        <authorList>
            <person name="Wichadakul D."/>
            <person name="Kobmoo N."/>
            <person name="Ingsriswang S."/>
            <person name="Tangphatsornruang S."/>
            <person name="Chantasingh D."/>
            <person name="Luangsa-ard J.J."/>
            <person name="Eurwilaichitr L."/>
        </authorList>
    </citation>
    <scope>NUCLEOTIDE SEQUENCE [LARGE SCALE GENOMIC DNA]</scope>
    <source>
        <strain evidence="1 2">BCC 54312</strain>
    </source>
</reference>
<gene>
    <name evidence="1" type="ORF">L249_2558</name>
</gene>
<dbReference type="EMBL" id="LKCN02000001">
    <property type="protein sequence ID" value="RCI16695.1"/>
    <property type="molecule type" value="Genomic_DNA"/>
</dbReference>
<sequence length="101" mass="11832">MPFIRLTKLSFNYRTTTSNLYTRCLFSSTRVITLVARPLQLYLTRNKACLEQSSLTKKLHFPRTIQILFDLIPKVCNIFVDNIPIRGLEIIYNNKEALPRI</sequence>
<comment type="caution">
    <text evidence="1">The sequence shown here is derived from an EMBL/GenBank/DDBJ whole genome shotgun (WGS) entry which is preliminary data.</text>
</comment>